<keyword evidence="4" id="KW-1185">Reference proteome</keyword>
<gene>
    <name evidence="3" type="ORF">PH7735_03426</name>
</gene>
<accession>A0A0N7MAD0</accession>
<feature type="chain" id="PRO_5006016023" evidence="1">
    <location>
        <begin position="24"/>
        <end position="153"/>
    </location>
</feature>
<dbReference type="InterPro" id="IPR006311">
    <property type="entry name" value="TAT_signal"/>
</dbReference>
<evidence type="ECO:0000256" key="1">
    <source>
        <dbReference type="SAM" id="SignalP"/>
    </source>
</evidence>
<dbReference type="InterPro" id="IPR036873">
    <property type="entry name" value="Rhodanese-like_dom_sf"/>
</dbReference>
<dbReference type="PROSITE" id="PS51318">
    <property type="entry name" value="TAT"/>
    <property type="match status" value="1"/>
</dbReference>
<evidence type="ECO:0000259" key="2">
    <source>
        <dbReference type="PROSITE" id="PS50206"/>
    </source>
</evidence>
<dbReference type="InterPro" id="IPR001763">
    <property type="entry name" value="Rhodanese-like_dom"/>
</dbReference>
<dbReference type="CDD" id="cd00158">
    <property type="entry name" value="RHOD"/>
    <property type="match status" value="1"/>
</dbReference>
<evidence type="ECO:0000313" key="4">
    <source>
        <dbReference type="Proteomes" id="UP000051870"/>
    </source>
</evidence>
<organism evidence="3 4">
    <name type="scientific">Shimia thalassica</name>
    <dbReference type="NCBI Taxonomy" id="1715693"/>
    <lineage>
        <taxon>Bacteria</taxon>
        <taxon>Pseudomonadati</taxon>
        <taxon>Pseudomonadota</taxon>
        <taxon>Alphaproteobacteria</taxon>
        <taxon>Rhodobacterales</taxon>
        <taxon>Roseobacteraceae</taxon>
    </lineage>
</organism>
<feature type="signal peptide" evidence="1">
    <location>
        <begin position="1"/>
        <end position="23"/>
    </location>
</feature>
<evidence type="ECO:0000313" key="3">
    <source>
        <dbReference type="EMBL" id="CUK10217.1"/>
    </source>
</evidence>
<dbReference type="STRING" id="1715693.PH7735_03426"/>
<dbReference type="PROSITE" id="PS50206">
    <property type="entry name" value="RHODANESE_3"/>
    <property type="match status" value="1"/>
</dbReference>
<dbReference type="Pfam" id="PF00581">
    <property type="entry name" value="Rhodanese"/>
    <property type="match status" value="1"/>
</dbReference>
<dbReference type="EMBL" id="CYTW01000005">
    <property type="protein sequence ID" value="CUK10217.1"/>
    <property type="molecule type" value="Genomic_DNA"/>
</dbReference>
<dbReference type="AlphaFoldDB" id="A0A0N7MAD0"/>
<dbReference type="Gene3D" id="3.40.250.10">
    <property type="entry name" value="Rhodanese-like domain"/>
    <property type="match status" value="1"/>
</dbReference>
<dbReference type="SUPFAM" id="SSF52821">
    <property type="entry name" value="Rhodanese/Cell cycle control phosphatase"/>
    <property type="match status" value="1"/>
</dbReference>
<sequence length="153" mass="16159">MTNRRSFLTALGAAALFPVVAQAKLGVLGAEDALENLDDGSLILIDIRTPQEWHETGVAKGAWPLDMTQRDFGPKFLAVLERNPGRQVAIICRTGNRSGYLMDVLAKNGITHVLDVAEGMAGGPNGKGWIPLGLPVVTGEAAMKSLPADLVAT</sequence>
<reference evidence="4" key="1">
    <citation type="submission" date="2015-09" db="EMBL/GenBank/DDBJ databases">
        <authorList>
            <person name="Rodrigo-Torres Lidia"/>
            <person name="Arahal R.David."/>
        </authorList>
    </citation>
    <scope>NUCLEOTIDE SEQUENCE [LARGE SCALE GENOMIC DNA]</scope>
    <source>
        <strain evidence="4">CECT 7735</strain>
    </source>
</reference>
<dbReference type="SMART" id="SM00450">
    <property type="entry name" value="RHOD"/>
    <property type="match status" value="1"/>
</dbReference>
<keyword evidence="1" id="KW-0732">Signal</keyword>
<dbReference type="Proteomes" id="UP000051870">
    <property type="component" value="Unassembled WGS sequence"/>
</dbReference>
<proteinExistence type="predicted"/>
<dbReference type="GeneID" id="83882404"/>
<feature type="domain" description="Rhodanese" evidence="2">
    <location>
        <begin position="38"/>
        <end position="138"/>
    </location>
</feature>
<protein>
    <submittedName>
        <fullName evidence="3">Rhodanese-like domain protein</fullName>
    </submittedName>
</protein>
<dbReference type="RefSeq" id="WP_058312604.1">
    <property type="nucleotide sequence ID" value="NZ_CYTW01000005.1"/>
</dbReference>
<name>A0A0N7MAD0_9RHOB</name>